<dbReference type="SUPFAM" id="SSF47699">
    <property type="entry name" value="Bifunctional inhibitor/lipid-transfer protein/seed storage 2S albumin"/>
    <property type="match status" value="1"/>
</dbReference>
<dbReference type="InterPro" id="IPR016140">
    <property type="entry name" value="Bifunc_inhib/LTP/seed_store"/>
</dbReference>
<dbReference type="PANTHER" id="PTHR35496">
    <property type="entry name" value="2S SEED STORAGE PROTEIN 1-RELATED"/>
    <property type="match status" value="1"/>
</dbReference>
<sequence>MAKLSLVFATLALFVLLANASVYRTVVEFEEEDDVSKQMRPQQGKCQREFMQQQQLRACKRWIRKRAQRGRIGYEADDFELTLDVDLEDDENQMPQRQQPALRMCCKELRQVDRMCVCPTLRQAAQQVSLQGTHGKQQMRHMFRTAKNLPNICNIPAVRSCQFKATPY</sequence>
<evidence type="ECO:0000256" key="2">
    <source>
        <dbReference type="ARBA" id="ARBA00022761"/>
    </source>
</evidence>
<keyword evidence="2" id="KW-0758">Storage protein</keyword>
<dbReference type="GO" id="GO:0045735">
    <property type="term" value="F:nutrient reservoir activity"/>
    <property type="evidence" value="ECO:0007669"/>
    <property type="project" value="UniProtKB-KW"/>
</dbReference>
<keyword evidence="8" id="KW-1185">Reference proteome</keyword>
<protein>
    <recommendedName>
        <fullName evidence="6">Bifunctional inhibitor/plant lipid transfer protein/seed storage helical domain-containing protein</fullName>
    </recommendedName>
</protein>
<keyword evidence="4" id="KW-1015">Disulfide bond</keyword>
<dbReference type="InterPro" id="IPR000617">
    <property type="entry name" value="Napin/2SS/CON"/>
</dbReference>
<feature type="domain" description="Bifunctional inhibitor/plant lipid transfer protein/seed storage helical" evidence="6">
    <location>
        <begin position="46"/>
        <end position="161"/>
    </location>
</feature>
<gene>
    <name evidence="7" type="ORF">TAV2_LOCUS21316</name>
</gene>
<dbReference type="PANTHER" id="PTHR35496:SF20">
    <property type="entry name" value="2S SEED STORAGE PROTEIN 1-RELATED"/>
    <property type="match status" value="1"/>
</dbReference>
<keyword evidence="5" id="KW-0732">Signal</keyword>
<dbReference type="EMBL" id="OU466862">
    <property type="protein sequence ID" value="CAH2069946.1"/>
    <property type="molecule type" value="Genomic_DNA"/>
</dbReference>
<proteinExistence type="inferred from homology"/>
<dbReference type="SMART" id="SM00499">
    <property type="entry name" value="AAI"/>
    <property type="match status" value="1"/>
</dbReference>
<feature type="chain" id="PRO_5043728878" description="Bifunctional inhibitor/plant lipid transfer protein/seed storage helical domain-containing protein" evidence="5">
    <location>
        <begin position="21"/>
        <end position="168"/>
    </location>
</feature>
<keyword evidence="3" id="KW-0708">Seed storage protein</keyword>
<comment type="similarity">
    <text evidence="1">Belongs to the 2S seed storage albumins family.</text>
</comment>
<evidence type="ECO:0000259" key="6">
    <source>
        <dbReference type="SMART" id="SM00499"/>
    </source>
</evidence>
<dbReference type="CDD" id="cd00261">
    <property type="entry name" value="AAI_SS"/>
    <property type="match status" value="1"/>
</dbReference>
<evidence type="ECO:0000256" key="3">
    <source>
        <dbReference type="ARBA" id="ARBA00023129"/>
    </source>
</evidence>
<dbReference type="Gene3D" id="1.10.110.10">
    <property type="entry name" value="Plant lipid-transfer and hydrophobic proteins"/>
    <property type="match status" value="1"/>
</dbReference>
<dbReference type="Pfam" id="PF00234">
    <property type="entry name" value="Tryp_alpha_amyl"/>
    <property type="match status" value="1"/>
</dbReference>
<accession>A0AAU9SSH7</accession>
<evidence type="ECO:0000313" key="7">
    <source>
        <dbReference type="EMBL" id="CAH2069946.1"/>
    </source>
</evidence>
<evidence type="ECO:0000313" key="8">
    <source>
        <dbReference type="Proteomes" id="UP000836841"/>
    </source>
</evidence>
<evidence type="ECO:0000256" key="5">
    <source>
        <dbReference type="SAM" id="SignalP"/>
    </source>
</evidence>
<organism evidence="7 8">
    <name type="scientific">Thlaspi arvense</name>
    <name type="common">Field penny-cress</name>
    <dbReference type="NCBI Taxonomy" id="13288"/>
    <lineage>
        <taxon>Eukaryota</taxon>
        <taxon>Viridiplantae</taxon>
        <taxon>Streptophyta</taxon>
        <taxon>Embryophyta</taxon>
        <taxon>Tracheophyta</taxon>
        <taxon>Spermatophyta</taxon>
        <taxon>Magnoliopsida</taxon>
        <taxon>eudicotyledons</taxon>
        <taxon>Gunneridae</taxon>
        <taxon>Pentapetalae</taxon>
        <taxon>rosids</taxon>
        <taxon>malvids</taxon>
        <taxon>Brassicales</taxon>
        <taxon>Brassicaceae</taxon>
        <taxon>Thlaspideae</taxon>
        <taxon>Thlaspi</taxon>
    </lineage>
</organism>
<dbReference type="PRINTS" id="PR00496">
    <property type="entry name" value="NAPIN"/>
</dbReference>
<name>A0AAU9SSH7_THLAR</name>
<reference evidence="7 8" key="1">
    <citation type="submission" date="2022-03" db="EMBL/GenBank/DDBJ databases">
        <authorList>
            <person name="Nunn A."/>
            <person name="Chopra R."/>
            <person name="Nunn A."/>
            <person name="Contreras Garrido A."/>
        </authorList>
    </citation>
    <scope>NUCLEOTIDE SEQUENCE [LARGE SCALE GENOMIC DNA]</scope>
</reference>
<dbReference type="Proteomes" id="UP000836841">
    <property type="component" value="Chromosome 6"/>
</dbReference>
<dbReference type="AlphaFoldDB" id="A0AAU9SSH7"/>
<feature type="signal peptide" evidence="5">
    <location>
        <begin position="1"/>
        <end position="20"/>
    </location>
</feature>
<evidence type="ECO:0000256" key="4">
    <source>
        <dbReference type="ARBA" id="ARBA00023157"/>
    </source>
</evidence>
<evidence type="ECO:0000256" key="1">
    <source>
        <dbReference type="ARBA" id="ARBA00008262"/>
    </source>
</evidence>
<dbReference type="InterPro" id="IPR036312">
    <property type="entry name" value="Bifun_inhib/LTP/seed_sf"/>
</dbReference>